<sequence length="296" mass="32476">MTLYRWFPIASTLLWLFITALEVKANLTEPALQPQNLNCPAPALERLSTHLVALGETLESIARQHNLIPATLLGLNPSLRSGGVQVGTEIVIPPFNGIRVEVPANQTWRDVAKAYNVREAILYEVNGCQENPRVVFVPGVNWSPETLGVEEVTRELTEYPLPAIAMVGLRYGWQLRLGTGKVEFHSGVDLLATPDTPVLAAGNGVVAFAGEQGNYGNLVVINHQDGLQTRYAHLDNITVTTGQRIMQGEQVGTVGATGSPDIEASHLHFEIRYNSDLGWVAENPEPYLRNMRLANR</sequence>
<dbReference type="InterPro" id="IPR018392">
    <property type="entry name" value="LysM"/>
</dbReference>
<dbReference type="Gene3D" id="2.70.70.10">
    <property type="entry name" value="Glucose Permease (Domain IIA)"/>
    <property type="match status" value="1"/>
</dbReference>
<dbReference type="RefSeq" id="WP_226582497.1">
    <property type="nucleotide sequence ID" value="NZ_BLAY01000048.1"/>
</dbReference>
<dbReference type="CDD" id="cd00118">
    <property type="entry name" value="LysM"/>
    <property type="match status" value="1"/>
</dbReference>
<dbReference type="Gene3D" id="3.10.350.10">
    <property type="entry name" value="LysM domain"/>
    <property type="match status" value="1"/>
</dbReference>
<dbReference type="Pfam" id="PF01476">
    <property type="entry name" value="LysM"/>
    <property type="match status" value="1"/>
</dbReference>
<organism evidence="2 3">
    <name type="scientific">Microseira wollei NIES-4236</name>
    <dbReference type="NCBI Taxonomy" id="2530354"/>
    <lineage>
        <taxon>Bacteria</taxon>
        <taxon>Bacillati</taxon>
        <taxon>Cyanobacteriota</taxon>
        <taxon>Cyanophyceae</taxon>
        <taxon>Oscillatoriophycideae</taxon>
        <taxon>Aerosakkonematales</taxon>
        <taxon>Aerosakkonemataceae</taxon>
        <taxon>Microseira</taxon>
    </lineage>
</organism>
<proteinExistence type="predicted"/>
<dbReference type="SMART" id="SM00257">
    <property type="entry name" value="LysM"/>
    <property type="match status" value="1"/>
</dbReference>
<evidence type="ECO:0000259" key="1">
    <source>
        <dbReference type="PROSITE" id="PS51782"/>
    </source>
</evidence>
<dbReference type="Proteomes" id="UP001050975">
    <property type="component" value="Unassembled WGS sequence"/>
</dbReference>
<keyword evidence="3" id="KW-1185">Reference proteome</keyword>
<dbReference type="GO" id="GO:0004222">
    <property type="term" value="F:metalloendopeptidase activity"/>
    <property type="evidence" value="ECO:0007669"/>
    <property type="project" value="TreeGrafter"/>
</dbReference>
<dbReference type="CDD" id="cd12797">
    <property type="entry name" value="M23_peptidase"/>
    <property type="match status" value="1"/>
</dbReference>
<dbReference type="PANTHER" id="PTHR21666:SF290">
    <property type="entry name" value="PEPTIDASE M23 DOMAIN PROTEIN"/>
    <property type="match status" value="1"/>
</dbReference>
<feature type="domain" description="LysM" evidence="1">
    <location>
        <begin position="48"/>
        <end position="92"/>
    </location>
</feature>
<name>A0AAV3X868_9CYAN</name>
<dbReference type="EMBL" id="BLAY01000048">
    <property type="protein sequence ID" value="GET38588.1"/>
    <property type="molecule type" value="Genomic_DNA"/>
</dbReference>
<evidence type="ECO:0000313" key="3">
    <source>
        <dbReference type="Proteomes" id="UP001050975"/>
    </source>
</evidence>
<accession>A0AAV3X868</accession>
<reference evidence="2" key="1">
    <citation type="submission" date="2019-10" db="EMBL/GenBank/DDBJ databases">
        <title>Draft genome sequece of Microseira wollei NIES-4236.</title>
        <authorList>
            <person name="Yamaguchi H."/>
            <person name="Suzuki S."/>
            <person name="Kawachi M."/>
        </authorList>
    </citation>
    <scope>NUCLEOTIDE SEQUENCE</scope>
    <source>
        <strain evidence="2">NIES-4236</strain>
    </source>
</reference>
<dbReference type="InterPro" id="IPR016047">
    <property type="entry name" value="M23ase_b-sheet_dom"/>
</dbReference>
<dbReference type="SUPFAM" id="SSF51261">
    <property type="entry name" value="Duplicated hybrid motif"/>
    <property type="match status" value="1"/>
</dbReference>
<protein>
    <recommendedName>
        <fullName evidence="1">LysM domain-containing protein</fullName>
    </recommendedName>
</protein>
<dbReference type="InterPro" id="IPR011055">
    <property type="entry name" value="Dup_hybrid_motif"/>
</dbReference>
<evidence type="ECO:0000313" key="2">
    <source>
        <dbReference type="EMBL" id="GET38588.1"/>
    </source>
</evidence>
<dbReference type="PROSITE" id="PS51782">
    <property type="entry name" value="LYSM"/>
    <property type="match status" value="1"/>
</dbReference>
<dbReference type="Pfam" id="PF01551">
    <property type="entry name" value="Peptidase_M23"/>
    <property type="match status" value="1"/>
</dbReference>
<dbReference type="AlphaFoldDB" id="A0AAV3X868"/>
<comment type="caution">
    <text evidence="2">The sequence shown here is derived from an EMBL/GenBank/DDBJ whole genome shotgun (WGS) entry which is preliminary data.</text>
</comment>
<dbReference type="SUPFAM" id="SSF54106">
    <property type="entry name" value="LysM domain"/>
    <property type="match status" value="1"/>
</dbReference>
<dbReference type="InterPro" id="IPR050570">
    <property type="entry name" value="Cell_wall_metabolism_enzyme"/>
</dbReference>
<dbReference type="PANTHER" id="PTHR21666">
    <property type="entry name" value="PEPTIDASE-RELATED"/>
    <property type="match status" value="1"/>
</dbReference>
<dbReference type="InterPro" id="IPR036779">
    <property type="entry name" value="LysM_dom_sf"/>
</dbReference>
<gene>
    <name evidence="2" type="ORF">MiSe_33460</name>
</gene>